<evidence type="ECO:0007829" key="4">
    <source>
        <dbReference type="PeptideAtlas" id="H0YMG1"/>
    </source>
</evidence>
<evidence type="ECO:0000313" key="2">
    <source>
        <dbReference type="Ensembl" id="ENSP00000453591.1"/>
    </source>
</evidence>
<gene>
    <name evidence="2" type="primary">CEP152</name>
</gene>
<dbReference type="ExpressionAtlas" id="H0YMG1">
    <property type="expression patterns" value="baseline and differential"/>
</dbReference>
<evidence type="ECO:0000313" key="3">
    <source>
        <dbReference type="Proteomes" id="UP000005640"/>
    </source>
</evidence>
<evidence type="ECO:0007829" key="5">
    <source>
        <dbReference type="ProteomicsDB" id="H0YMG1"/>
    </source>
</evidence>
<dbReference type="VEuPathDB" id="HostDB:ENSG00000103995"/>
<dbReference type="SMR" id="H0YMG1"/>
<dbReference type="EMBL" id="AC084757">
    <property type="status" value="NOT_ANNOTATED_CDS"/>
    <property type="molecule type" value="Genomic_DNA"/>
</dbReference>
<feature type="region of interest" description="Disordered" evidence="1">
    <location>
        <begin position="44"/>
        <end position="64"/>
    </location>
</feature>
<dbReference type="UCSC" id="uc059iyt.1">
    <property type="organism name" value="human"/>
</dbReference>
<dbReference type="Proteomes" id="UP000005640">
    <property type="component" value="Chromosome 15"/>
</dbReference>
<dbReference type="GeneTree" id="ENSGT00950000182870"/>
<name>H0YMG1_HUMAN</name>
<dbReference type="EMBL" id="AC022084">
    <property type="status" value="NOT_ANNOTATED_CDS"/>
    <property type="molecule type" value="Genomic_DNA"/>
</dbReference>
<protein>
    <submittedName>
        <fullName evidence="2">Centrosomal protein 152</fullName>
    </submittedName>
</protein>
<keyword evidence="3" id="KW-1185">Reference proteome</keyword>
<reference evidence="2 3" key="2">
    <citation type="journal article" date="2004" name="Nature">
        <title>Finishing the euchromatic sequence of the human genome.</title>
        <authorList>
            <consortium name="International Human Genome Sequencing Consortium"/>
        </authorList>
    </citation>
    <scope>NUCLEOTIDE SEQUENCE [LARGE SCALE GENOMIC DNA]</scope>
</reference>
<dbReference type="OrthoDB" id="10064205at2759"/>
<dbReference type="EMBL" id="KF456041">
    <property type="status" value="NOT_ANNOTATED_CDS"/>
    <property type="molecule type" value="Genomic_DNA"/>
</dbReference>
<dbReference type="AlphaFoldDB" id="H0YMG1"/>
<evidence type="ECO:0000256" key="1">
    <source>
        <dbReference type="SAM" id="MobiDB-lite"/>
    </source>
</evidence>
<dbReference type="HOGENOM" id="CLU_2873495_0_0_1"/>
<keyword evidence="4 5" id="KW-1267">Proteomics identification</keyword>
<sequence>ARKMRKYYLICLQQILQDDGKEGAEKKIMNAASKLATMAKLLETPISSEEAKSQKDNSPKRTQG</sequence>
<feature type="non-terminal residue" evidence="2">
    <location>
        <position position="1"/>
    </location>
</feature>
<reference evidence="2 3" key="3">
    <citation type="journal article" date="2006" name="Nature">
        <title>Analysis of the DNA sequence and duplication history of human chromosome 15.</title>
        <authorList>
            <person name="Zody M.C."/>
            <person name="Garber M."/>
            <person name="Sharpe T."/>
            <person name="Young S.K."/>
            <person name="Rowen L."/>
            <person name="O'Neill K."/>
            <person name="Whittaker C.A."/>
            <person name="Kamal M."/>
            <person name="Chang J.L."/>
            <person name="Cuomo C.A."/>
            <person name="Dewar K."/>
            <person name="FitzGerald M.G."/>
            <person name="Kodira C.D."/>
            <person name="Madan A."/>
            <person name="Qin S."/>
            <person name="Yang X."/>
            <person name="Abbasi N."/>
            <person name="Abouelleil A."/>
            <person name="Arachchi H.M."/>
            <person name="Baradarani L."/>
            <person name="Birditt B."/>
            <person name="Bloom S."/>
            <person name="Bloom T."/>
            <person name="Borowsky M.L."/>
            <person name="Burke J."/>
            <person name="Butler J."/>
            <person name="Cook A."/>
            <person name="DeArellano K."/>
            <person name="DeCaprio D."/>
            <person name="Dorris L.III."/>
            <person name="Dors M."/>
            <person name="Eichler E.E."/>
            <person name="Engels R."/>
            <person name="Fahey J."/>
            <person name="Fleetwood P."/>
            <person name="Friedman C."/>
            <person name="Gearin G."/>
            <person name="Hall J.L."/>
            <person name="Hensley G."/>
            <person name="Johnson E."/>
            <person name="Jones C."/>
            <person name="Kamat A."/>
            <person name="Kaur A."/>
            <person name="Locke D.P."/>
            <person name="Madan A."/>
            <person name="Munson G."/>
            <person name="Jaffe D.B."/>
            <person name="Lui A."/>
            <person name="Macdonald P."/>
            <person name="Mauceli E."/>
            <person name="Naylor J.W."/>
            <person name="Nesbitt R."/>
            <person name="Nicol R."/>
            <person name="O'Leary S.B."/>
            <person name="Ratcliffe A."/>
            <person name="Rounsley S."/>
            <person name="She X."/>
            <person name="Sneddon K.M."/>
            <person name="Stewart S."/>
            <person name="Sougnez C."/>
            <person name="Stone S.M."/>
            <person name="Topham K."/>
            <person name="Vincent D."/>
            <person name="Wang S."/>
            <person name="Zimmer A.R."/>
            <person name="Birren B.W."/>
            <person name="Hood L."/>
            <person name="Lander E.S."/>
            <person name="Nusbaum C."/>
        </authorList>
    </citation>
    <scope>NUCLEOTIDE SEQUENCE [LARGE SCALE GENOMIC DNA]</scope>
</reference>
<dbReference type="Ensembl" id="ENST00000561245.1">
    <property type="protein sequence ID" value="ENSP00000453591.1"/>
    <property type="gene ID" value="ENSG00000103995.14"/>
</dbReference>
<dbReference type="ChiTaRS" id="CEP152">
    <property type="organism name" value="human"/>
</dbReference>
<dbReference type="MassIVE" id="H0YMG1"/>
<dbReference type="HGNC" id="HGNC:29298">
    <property type="gene designation" value="CEP152"/>
</dbReference>
<dbReference type="OpenTargets" id="ENSG00000103995"/>
<dbReference type="ProteomicsDB" id="40246"/>
<reference evidence="2" key="5">
    <citation type="submission" date="2025-09" db="UniProtKB">
        <authorList>
            <consortium name="Ensembl"/>
        </authorList>
    </citation>
    <scope>IDENTIFICATION</scope>
</reference>
<reference evidence="2" key="4">
    <citation type="submission" date="2025-08" db="UniProtKB">
        <authorList>
            <consortium name="Ensembl"/>
        </authorList>
    </citation>
    <scope>IDENTIFICATION</scope>
</reference>
<dbReference type="Bgee" id="ENSG00000103995">
    <property type="expression patterns" value="Expressed in secondary oocyte and 142 other cell types or tissues"/>
</dbReference>
<accession>H0YMG1</accession>
<organism evidence="2 3">
    <name type="scientific">Homo sapiens</name>
    <name type="common">Human</name>
    <dbReference type="NCBI Taxonomy" id="9606"/>
    <lineage>
        <taxon>Eukaryota</taxon>
        <taxon>Metazoa</taxon>
        <taxon>Chordata</taxon>
        <taxon>Craniata</taxon>
        <taxon>Vertebrata</taxon>
        <taxon>Euteleostomi</taxon>
        <taxon>Mammalia</taxon>
        <taxon>Eutheria</taxon>
        <taxon>Euarchontoglires</taxon>
        <taxon>Primates</taxon>
        <taxon>Haplorrhini</taxon>
        <taxon>Catarrhini</taxon>
        <taxon>Hominidae</taxon>
        <taxon>Homo</taxon>
    </lineage>
</organism>
<reference evidence="2 3" key="1">
    <citation type="journal article" date="2001" name="Nature">
        <title>Initial sequencing and analysis of the human genome.</title>
        <authorList>
            <consortium name="International Human Genome Sequencing Consortium"/>
            <person name="Lander E.S."/>
            <person name="Linton L.M."/>
            <person name="Birren B."/>
            <person name="Nusbaum C."/>
            <person name="Zody M.C."/>
            <person name="Baldwin J."/>
            <person name="Devon K."/>
            <person name="Dewar K."/>
            <person name="Doyle M."/>
            <person name="FitzHugh W."/>
            <person name="Funke R."/>
            <person name="Gage D."/>
            <person name="Harris K."/>
            <person name="Heaford A."/>
            <person name="Howland J."/>
            <person name="Kann L."/>
            <person name="Lehoczky J."/>
            <person name="LeVine R."/>
            <person name="McEwan P."/>
            <person name="McKernan K."/>
            <person name="Meldrim J."/>
            <person name="Mesirov J.P."/>
            <person name="Miranda C."/>
            <person name="Morris W."/>
            <person name="Naylor J."/>
            <person name="Raymond C."/>
            <person name="Rosetti M."/>
            <person name="Santos R."/>
            <person name="Sheridan A."/>
            <person name="Sougnez C."/>
            <person name="Stange-Thomann N."/>
            <person name="Stojanovic N."/>
            <person name="Subramanian A."/>
            <person name="Wyman D."/>
            <person name="Rogers J."/>
            <person name="Sulston J."/>
            <person name="Ainscough R."/>
            <person name="Beck S."/>
            <person name="Bentley D."/>
            <person name="Burton J."/>
            <person name="Clee C."/>
            <person name="Carter N."/>
            <person name="Coulson A."/>
            <person name="Deadman R."/>
            <person name="Deloukas P."/>
            <person name="Dunham A."/>
            <person name="Dunham I."/>
            <person name="Durbin R."/>
            <person name="French L."/>
            <person name="Grafham D."/>
            <person name="Gregory S."/>
            <person name="Hubbard T."/>
            <person name="Humphray S."/>
            <person name="Hunt A."/>
            <person name="Jones M."/>
            <person name="Lloyd C."/>
            <person name="McMurray A."/>
            <person name="Matthews L."/>
            <person name="Mercer S."/>
            <person name="Milne S."/>
            <person name="Mullikin J.C."/>
            <person name="Mungall A."/>
            <person name="Plumb R."/>
            <person name="Ross M."/>
            <person name="Shownkeen R."/>
            <person name="Sims S."/>
            <person name="Waterston R.H."/>
            <person name="Wilson R.K."/>
            <person name="Hillier L.W."/>
            <person name="McPherson J.D."/>
            <person name="Marra M.A."/>
            <person name="Mardis E.R."/>
            <person name="Fulton L.A."/>
            <person name="Chinwalla A.T."/>
            <person name="Pepin K.H."/>
            <person name="Gish W.R."/>
            <person name="Chissoe S.L."/>
            <person name="Wendl M.C."/>
            <person name="Delehaunty K.D."/>
            <person name="Miner T.L."/>
            <person name="Delehaunty A."/>
            <person name="Kramer J.B."/>
            <person name="Cook L.L."/>
            <person name="Fulton R.S."/>
            <person name="Johnson D.L."/>
            <person name="Minx P.J."/>
            <person name="Clifton S.W."/>
            <person name="Hawkins T."/>
            <person name="Branscomb E."/>
            <person name="Predki P."/>
            <person name="Richardson P."/>
            <person name="Wenning S."/>
            <person name="Slezak T."/>
            <person name="Doggett N."/>
            <person name="Cheng J.F."/>
            <person name="Olsen A."/>
            <person name="Lucas S."/>
            <person name="Elkin C."/>
            <person name="Uberbacher E."/>
            <person name="Frazier M."/>
            <person name="Gibbs R.A."/>
            <person name="Muzny D.M."/>
            <person name="Scherer S.E."/>
            <person name="Bouck J.B."/>
            <person name="Sodergren E.J."/>
            <person name="Worley K.C."/>
            <person name="Rives C.M."/>
            <person name="Gorrell J.H."/>
            <person name="Metzker M.L."/>
            <person name="Naylor S.L."/>
            <person name="Kucherlapati R.S."/>
            <person name="Nelson D.L."/>
            <person name="Weinstock G.M."/>
            <person name="Sakaki Y."/>
            <person name="Fujiyama A."/>
            <person name="Hattori M."/>
            <person name="Yada T."/>
            <person name="Toyoda A."/>
            <person name="Itoh T."/>
            <person name="Kawagoe C."/>
            <person name="Watanabe H."/>
            <person name="Totoki Y."/>
            <person name="Taylor T."/>
            <person name="Weissenbach J."/>
            <person name="Heilig R."/>
            <person name="Saurin W."/>
            <person name="Artiguenave F."/>
            <person name="Brottier P."/>
            <person name="Bruls T."/>
            <person name="Pelletier E."/>
            <person name="Robert C."/>
            <person name="Wincker P."/>
            <person name="Smith D.R."/>
            <person name="Doucette-Stamm L."/>
            <person name="Rubenfield M."/>
            <person name="Weinstock K."/>
            <person name="Lee H.M."/>
            <person name="Dubois J."/>
            <person name="Rosenthal A."/>
            <person name="Platzer M."/>
            <person name="Nyakatura G."/>
            <person name="Taudien S."/>
            <person name="Rump A."/>
            <person name="Yang H."/>
            <person name="Yu J."/>
            <person name="Wang J."/>
            <person name="Huang G."/>
            <person name="Gu J."/>
            <person name="Hood L."/>
            <person name="Rowen L."/>
            <person name="Madan A."/>
            <person name="Qin S."/>
            <person name="Davis R.W."/>
            <person name="Federspiel N.A."/>
            <person name="Abola A.P."/>
            <person name="Proctor M.J."/>
            <person name="Myers R.M."/>
            <person name="Schmutz J."/>
            <person name="Dickson M."/>
            <person name="Grimwood J."/>
            <person name="Cox D.R."/>
            <person name="Olson M.V."/>
            <person name="Kaul R."/>
            <person name="Raymond C."/>
            <person name="Shimizu N."/>
            <person name="Kawasaki K."/>
            <person name="Minoshima S."/>
            <person name="Evans G.A."/>
            <person name="Athanasiou M."/>
            <person name="Schultz R."/>
            <person name="Roe B.A."/>
            <person name="Chen F."/>
            <person name="Pan H."/>
            <person name="Ramser J."/>
            <person name="Lehrach H."/>
            <person name="Reinhardt R."/>
            <person name="McCombie W.R."/>
            <person name="de la Bastide M."/>
            <person name="Dedhia N."/>
            <person name="Blocker H."/>
            <person name="Hornischer K."/>
            <person name="Nordsiek G."/>
            <person name="Agarwala R."/>
            <person name="Aravind L."/>
            <person name="Bailey J.A."/>
            <person name="Bateman A."/>
            <person name="Batzoglou S."/>
            <person name="Birney E."/>
            <person name="Bork P."/>
            <person name="Brown D.G."/>
            <person name="Burge C.B."/>
            <person name="Cerutti L."/>
            <person name="Chen H.C."/>
            <person name="Church D."/>
            <person name="Clamp M."/>
            <person name="Copley R.R."/>
            <person name="Doerks T."/>
            <person name="Eddy S.R."/>
            <person name="Eichler E.E."/>
            <person name="Furey T.S."/>
            <person name="Galagan J."/>
            <person name="Gilbert J.G."/>
            <person name="Harmon C."/>
            <person name="Hayashizaki Y."/>
            <person name="Haussler D."/>
            <person name="Hermjakob H."/>
            <person name="Hokamp K."/>
            <person name="Jang W."/>
            <person name="Johnson L.S."/>
            <person name="Jones T.A."/>
            <person name="Kasif S."/>
            <person name="Kaspryzk A."/>
            <person name="Kennedy S."/>
            <person name="Kent W.J."/>
            <person name="Kitts P."/>
            <person name="Koonin E.V."/>
            <person name="Korf I."/>
            <person name="Kulp D."/>
            <person name="Lancet D."/>
            <person name="Lowe T.M."/>
            <person name="McLysaght A."/>
            <person name="Mikkelsen T."/>
            <person name="Moran J.V."/>
            <person name="Mulder N."/>
            <person name="Pollara V.J."/>
            <person name="Ponting C.P."/>
            <person name="Schuler G."/>
            <person name="Schultz J."/>
            <person name="Slater G."/>
            <person name="Smit A.F."/>
            <person name="Stupka E."/>
            <person name="Szustakowski J."/>
            <person name="Thierry-Mieg D."/>
            <person name="Thierry-Mieg J."/>
            <person name="Wagner L."/>
            <person name="Wallis J."/>
            <person name="Wheeler R."/>
            <person name="Williams A."/>
            <person name="Wolf Y.I."/>
            <person name="Wolfe K.H."/>
            <person name="Yang S.P."/>
            <person name="Yeh R.F."/>
            <person name="Collins F."/>
            <person name="Guyer M.S."/>
            <person name="Peterson J."/>
            <person name="Felsenfeld A."/>
            <person name="Wetterstrand K.A."/>
            <person name="Patrinos A."/>
            <person name="Morgan M.J."/>
            <person name="de Jong P."/>
            <person name="Catanese J.J."/>
            <person name="Osoegawa K."/>
            <person name="Shizuya H."/>
            <person name="Choi S."/>
            <person name="Chen Y.J."/>
        </authorList>
    </citation>
    <scope>NUCLEOTIDE SEQUENCE [LARGE SCALE GENOMIC DNA]</scope>
</reference>
<proteinExistence type="evidence at protein level"/>
<dbReference type="EMBL" id="AC012379">
    <property type="status" value="NOT_ANNOTATED_CDS"/>
    <property type="molecule type" value="Genomic_DNA"/>
</dbReference>
<feature type="compositionally biased region" description="Basic and acidic residues" evidence="1">
    <location>
        <begin position="49"/>
        <end position="64"/>
    </location>
</feature>